<evidence type="ECO:0000313" key="1">
    <source>
        <dbReference type="EMBL" id="RKN72670.1"/>
    </source>
</evidence>
<proteinExistence type="predicted"/>
<sequence length="42" mass="5174">MNPVDEKKTYESPELIEIGTFEEDTQGWWGHWWDGFNGWRDW</sequence>
<dbReference type="Proteomes" id="UP000270343">
    <property type="component" value="Unassembled WGS sequence"/>
</dbReference>
<gene>
    <name evidence="1" type="ORF">D7231_14420</name>
</gene>
<name>A0A3B0BIR9_9ACTN</name>
<protein>
    <submittedName>
        <fullName evidence="1">Lasso RiPP family leader peptide-containing protein</fullName>
    </submittedName>
</protein>
<dbReference type="AlphaFoldDB" id="A0A3B0BIR9"/>
<dbReference type="EMBL" id="RBAM01000005">
    <property type="protein sequence ID" value="RKN72670.1"/>
    <property type="molecule type" value="Genomic_DNA"/>
</dbReference>
<accession>A0A3B0BIR9</accession>
<evidence type="ECO:0000313" key="2">
    <source>
        <dbReference type="Proteomes" id="UP000270343"/>
    </source>
</evidence>
<keyword evidence="2" id="KW-1185">Reference proteome</keyword>
<organism evidence="1 2">
    <name type="scientific">Streptomyces klenkii</name>
    <dbReference type="NCBI Taxonomy" id="1420899"/>
    <lineage>
        <taxon>Bacteria</taxon>
        <taxon>Bacillati</taxon>
        <taxon>Actinomycetota</taxon>
        <taxon>Actinomycetes</taxon>
        <taxon>Kitasatosporales</taxon>
        <taxon>Streptomycetaceae</taxon>
        <taxon>Streptomyces</taxon>
    </lineage>
</organism>
<comment type="caution">
    <text evidence="1">The sequence shown here is derived from an EMBL/GenBank/DDBJ whole genome shotgun (WGS) entry which is preliminary data.</text>
</comment>
<dbReference type="RefSeq" id="WP_120755815.1">
    <property type="nucleotide sequence ID" value="NZ_JBFADQ010000065.1"/>
</dbReference>
<reference evidence="1 2" key="1">
    <citation type="journal article" date="2015" name="Antonie Van Leeuwenhoek">
        <title>Streptomyces klenkii sp. nov., isolated from deep marine sediment.</title>
        <authorList>
            <person name="Veyisoglu A."/>
            <person name="Sahin N."/>
        </authorList>
    </citation>
    <scope>NUCLEOTIDE SEQUENCE [LARGE SCALE GENOMIC DNA]</scope>
    <source>
        <strain evidence="1 2">KCTC 29202</strain>
    </source>
</reference>
<dbReference type="OrthoDB" id="4261573at2"/>
<dbReference type="NCBIfam" id="NF033521">
    <property type="entry name" value="lasso_leader_L3"/>
    <property type="match status" value="1"/>
</dbReference>